<dbReference type="Pfam" id="PF02311">
    <property type="entry name" value="AraC_binding"/>
    <property type="match status" value="1"/>
</dbReference>
<dbReference type="Pfam" id="PF12833">
    <property type="entry name" value="HTH_18"/>
    <property type="match status" value="1"/>
</dbReference>
<evidence type="ECO:0000256" key="3">
    <source>
        <dbReference type="ARBA" id="ARBA00023125"/>
    </source>
</evidence>
<sequence length="258" mass="29241">MSLSNSLKNFDLDSNTNPIVAMKVQQGARDEELPLHIHRKGQLILTLHGGVTSLSPNAYWMVPANCAVWIPAGQPHSNRVTTNAEVLFLYVEPNVPGMPQECCTLQISPMLREMMKHLESCPQDYTCDSHIARFAHVMLHELTMMPVVRLSLPISDNVKVRMLADSLMNHPWDRSSLDIWAGRLAMSKRTFERFILRETGMTFGRWRQQLQLLVAIRLLVTGTSVQNTAFELGYDSVTAFITMFKKILGTTPGRYLEQ</sequence>
<keyword evidence="2" id="KW-0805">Transcription regulation</keyword>
<dbReference type="GO" id="GO:0043565">
    <property type="term" value="F:sequence-specific DNA binding"/>
    <property type="evidence" value="ECO:0007669"/>
    <property type="project" value="InterPro"/>
</dbReference>
<proteinExistence type="predicted"/>
<dbReference type="InterPro" id="IPR003313">
    <property type="entry name" value="AraC-bd"/>
</dbReference>
<dbReference type="AlphaFoldDB" id="A0A5M9R167"/>
<dbReference type="FunFam" id="1.10.10.60:FF:000132">
    <property type="entry name" value="AraC family transcriptional regulator"/>
    <property type="match status" value="1"/>
</dbReference>
<dbReference type="SUPFAM" id="SSF51182">
    <property type="entry name" value="RmlC-like cupins"/>
    <property type="match status" value="1"/>
</dbReference>
<dbReference type="InterPro" id="IPR011051">
    <property type="entry name" value="RmlC_Cupin_sf"/>
</dbReference>
<evidence type="ECO:0000256" key="4">
    <source>
        <dbReference type="ARBA" id="ARBA00023163"/>
    </source>
</evidence>
<dbReference type="InterPro" id="IPR014710">
    <property type="entry name" value="RmlC-like_jellyroll"/>
</dbReference>
<evidence type="ECO:0000256" key="1">
    <source>
        <dbReference type="ARBA" id="ARBA00022491"/>
    </source>
</evidence>
<name>A0A5M9R167_9GAMM</name>
<reference evidence="6 7" key="1">
    <citation type="submission" date="2019-09" db="EMBL/GenBank/DDBJ databases">
        <title>Draft genome sequence of various Type strains from the CCUG.</title>
        <authorList>
            <person name="Pineiro-Iglesias B."/>
            <person name="Tunovic T."/>
            <person name="Unosson C."/>
            <person name="Inganas E."/>
            <person name="Ohlen M."/>
            <person name="Cardew S."/>
            <person name="Jensie-Markopoulos S."/>
            <person name="Salva-Serra F."/>
            <person name="Jaen-Luchoro D."/>
            <person name="Karlsson R."/>
            <person name="Svensson-Stadler L."/>
            <person name="Chun J."/>
            <person name="Moore E."/>
        </authorList>
    </citation>
    <scope>NUCLEOTIDE SEQUENCE [LARGE SCALE GENOMIC DNA]</scope>
    <source>
        <strain evidence="6 7">CCUG 53682T</strain>
    </source>
</reference>
<evidence type="ECO:0000313" key="6">
    <source>
        <dbReference type="EMBL" id="KAA8714664.1"/>
    </source>
</evidence>
<dbReference type="EMBL" id="VXKB01000003">
    <property type="protein sequence ID" value="KAA8714664.1"/>
    <property type="molecule type" value="Genomic_DNA"/>
</dbReference>
<dbReference type="Gene3D" id="1.10.10.60">
    <property type="entry name" value="Homeodomain-like"/>
    <property type="match status" value="1"/>
</dbReference>
<gene>
    <name evidence="6" type="ORF">F4V73_12515</name>
</gene>
<dbReference type="SUPFAM" id="SSF46689">
    <property type="entry name" value="Homeodomain-like"/>
    <property type="match status" value="1"/>
</dbReference>
<feature type="domain" description="HTH araC/xylS-type" evidence="5">
    <location>
        <begin position="158"/>
        <end position="258"/>
    </location>
</feature>
<dbReference type="Gene3D" id="2.60.120.10">
    <property type="entry name" value="Jelly Rolls"/>
    <property type="match status" value="1"/>
</dbReference>
<keyword evidence="4" id="KW-0804">Transcription</keyword>
<evidence type="ECO:0000313" key="7">
    <source>
        <dbReference type="Proteomes" id="UP000322181"/>
    </source>
</evidence>
<dbReference type="PROSITE" id="PS00041">
    <property type="entry name" value="HTH_ARAC_FAMILY_1"/>
    <property type="match status" value="1"/>
</dbReference>
<dbReference type="CDD" id="cd06124">
    <property type="entry name" value="cupin_NimR-like_N"/>
    <property type="match status" value="1"/>
</dbReference>
<dbReference type="InterPro" id="IPR018060">
    <property type="entry name" value="HTH_AraC"/>
</dbReference>
<dbReference type="InterPro" id="IPR018062">
    <property type="entry name" value="HTH_AraC-typ_CS"/>
</dbReference>
<dbReference type="Proteomes" id="UP000322181">
    <property type="component" value="Unassembled WGS sequence"/>
</dbReference>
<dbReference type="RefSeq" id="WP_067367599.1">
    <property type="nucleotide sequence ID" value="NZ_BAAAFS010000003.1"/>
</dbReference>
<protein>
    <submittedName>
        <fullName evidence="6">AraC family transcriptional regulator</fullName>
    </submittedName>
</protein>
<dbReference type="PANTHER" id="PTHR11019:SF199">
    <property type="entry name" value="HTH-TYPE TRANSCRIPTIONAL REGULATOR NIMR"/>
    <property type="match status" value="1"/>
</dbReference>
<dbReference type="PANTHER" id="PTHR11019">
    <property type="entry name" value="HTH-TYPE TRANSCRIPTIONAL REGULATOR NIMR"/>
    <property type="match status" value="1"/>
</dbReference>
<dbReference type="PROSITE" id="PS01124">
    <property type="entry name" value="HTH_ARAC_FAMILY_2"/>
    <property type="match status" value="1"/>
</dbReference>
<dbReference type="SMART" id="SM00342">
    <property type="entry name" value="HTH_ARAC"/>
    <property type="match status" value="1"/>
</dbReference>
<dbReference type="InterPro" id="IPR009057">
    <property type="entry name" value="Homeodomain-like_sf"/>
</dbReference>
<keyword evidence="1" id="KW-0678">Repressor</keyword>
<dbReference type="GO" id="GO:0003700">
    <property type="term" value="F:DNA-binding transcription factor activity"/>
    <property type="evidence" value="ECO:0007669"/>
    <property type="project" value="InterPro"/>
</dbReference>
<evidence type="ECO:0000259" key="5">
    <source>
        <dbReference type="PROSITE" id="PS01124"/>
    </source>
</evidence>
<keyword evidence="3" id="KW-0238">DNA-binding</keyword>
<dbReference type="OrthoDB" id="1050625at2"/>
<organism evidence="6 7">
    <name type="scientific">Morganella psychrotolerans</name>
    <dbReference type="NCBI Taxonomy" id="368603"/>
    <lineage>
        <taxon>Bacteria</taxon>
        <taxon>Pseudomonadati</taxon>
        <taxon>Pseudomonadota</taxon>
        <taxon>Gammaproteobacteria</taxon>
        <taxon>Enterobacterales</taxon>
        <taxon>Morganellaceae</taxon>
        <taxon>Morganella</taxon>
    </lineage>
</organism>
<evidence type="ECO:0000256" key="2">
    <source>
        <dbReference type="ARBA" id="ARBA00023015"/>
    </source>
</evidence>
<comment type="caution">
    <text evidence="6">The sequence shown here is derived from an EMBL/GenBank/DDBJ whole genome shotgun (WGS) entry which is preliminary data.</text>
</comment>
<accession>A0A5M9R167</accession>